<dbReference type="AlphaFoldDB" id="A0A9Y2IAH5"/>
<protein>
    <submittedName>
        <fullName evidence="1">Class I SAM-dependent methyltransferase</fullName>
    </submittedName>
</protein>
<dbReference type="GO" id="GO:0032259">
    <property type="term" value="P:methylation"/>
    <property type="evidence" value="ECO:0007669"/>
    <property type="project" value="UniProtKB-KW"/>
</dbReference>
<keyword evidence="1" id="KW-0489">Methyltransferase</keyword>
<keyword evidence="1" id="KW-0808">Transferase</keyword>
<evidence type="ECO:0000313" key="1">
    <source>
        <dbReference type="EMBL" id="WIX76820.1"/>
    </source>
</evidence>
<keyword evidence="2" id="KW-1185">Reference proteome</keyword>
<dbReference type="SUPFAM" id="SSF53335">
    <property type="entry name" value="S-adenosyl-L-methionine-dependent methyltransferases"/>
    <property type="match status" value="1"/>
</dbReference>
<sequence length="297" mass="32308">MPLDSTGKISFDHIYAEPDPRAFFGTLGRVGYLIPQLAKPYFRKLIEEYRAERGVAAPTVLDVGCSYGVNAVLQRCDVTMDQLYDYYTGPDVLALDHEALLAADRGWVRSHAGTEHIRFIGLDSSGPALAYAQSAGFIDAAIHADLERDDPTPEQHDLLAGVDLVISTGCVGYVTDKTISRIAHGSRPWMAHFVLRMFSYDPIAARLAELGYHSAGVDGVFRQRRFASAEEQTQILDTLSSAGMDPEGLETNGWLYAQLYISRPAGAATELATVMNAVSPGSGTSLTKLADPPQIRQ</sequence>
<reference evidence="1 2" key="1">
    <citation type="submission" date="2023-06" db="EMBL/GenBank/DDBJ databases">
        <authorList>
            <person name="Oyuntsetseg B."/>
            <person name="Kim S.B."/>
        </authorList>
    </citation>
    <scope>NUCLEOTIDE SEQUENCE [LARGE SCALE GENOMIC DNA]</scope>
    <source>
        <strain evidence="1 2">2-15</strain>
    </source>
</reference>
<dbReference type="Proteomes" id="UP001236014">
    <property type="component" value="Chromosome"/>
</dbReference>
<dbReference type="Gene3D" id="3.40.50.150">
    <property type="entry name" value="Vaccinia Virus protein VP39"/>
    <property type="match status" value="1"/>
</dbReference>
<dbReference type="EMBL" id="CP127294">
    <property type="protein sequence ID" value="WIX76820.1"/>
    <property type="molecule type" value="Genomic_DNA"/>
</dbReference>
<name>A0A9Y2IAH5_9PSEU</name>
<organism evidence="1 2">
    <name type="scientific">Amycolatopsis carbonis</name>
    <dbReference type="NCBI Taxonomy" id="715471"/>
    <lineage>
        <taxon>Bacteria</taxon>
        <taxon>Bacillati</taxon>
        <taxon>Actinomycetota</taxon>
        <taxon>Actinomycetes</taxon>
        <taxon>Pseudonocardiales</taxon>
        <taxon>Pseudonocardiaceae</taxon>
        <taxon>Amycolatopsis</taxon>
    </lineage>
</organism>
<proteinExistence type="predicted"/>
<dbReference type="InterPro" id="IPR029063">
    <property type="entry name" value="SAM-dependent_MTases_sf"/>
</dbReference>
<dbReference type="KEGG" id="acab:QRX50_36125"/>
<accession>A0A9Y2IAH5</accession>
<gene>
    <name evidence="1" type="ORF">QRX50_36125</name>
</gene>
<dbReference type="RefSeq" id="WP_285967567.1">
    <property type="nucleotide sequence ID" value="NZ_CP127294.1"/>
</dbReference>
<evidence type="ECO:0000313" key="2">
    <source>
        <dbReference type="Proteomes" id="UP001236014"/>
    </source>
</evidence>
<dbReference type="GO" id="GO:0008168">
    <property type="term" value="F:methyltransferase activity"/>
    <property type="evidence" value="ECO:0007669"/>
    <property type="project" value="UniProtKB-KW"/>
</dbReference>